<evidence type="ECO:0000313" key="1">
    <source>
        <dbReference type="EMBL" id="CAH8361345.1"/>
    </source>
</evidence>
<accession>A0ABC8KRU5</accession>
<evidence type="ECO:0000313" key="2">
    <source>
        <dbReference type="Proteomes" id="UP001642260"/>
    </source>
</evidence>
<keyword evidence="2" id="KW-1185">Reference proteome</keyword>
<sequence>KRETPTENRFISSLCDCCFLTSKTSWNGRLFLFICGSSSPSSTSICGENRRGSATCARKN</sequence>
<feature type="non-terminal residue" evidence="1">
    <location>
        <position position="1"/>
    </location>
</feature>
<dbReference type="Proteomes" id="UP001642260">
    <property type="component" value="Unassembled WGS sequence"/>
</dbReference>
<comment type="caution">
    <text evidence="1">The sequence shown here is derived from an EMBL/GenBank/DDBJ whole genome shotgun (WGS) entry which is preliminary data.</text>
</comment>
<organism evidence="1 2">
    <name type="scientific">Eruca vesicaria subsp. sativa</name>
    <name type="common">Garden rocket</name>
    <name type="synonym">Eruca sativa</name>
    <dbReference type="NCBI Taxonomy" id="29727"/>
    <lineage>
        <taxon>Eukaryota</taxon>
        <taxon>Viridiplantae</taxon>
        <taxon>Streptophyta</taxon>
        <taxon>Embryophyta</taxon>
        <taxon>Tracheophyta</taxon>
        <taxon>Spermatophyta</taxon>
        <taxon>Magnoliopsida</taxon>
        <taxon>eudicotyledons</taxon>
        <taxon>Gunneridae</taxon>
        <taxon>Pentapetalae</taxon>
        <taxon>rosids</taxon>
        <taxon>malvids</taxon>
        <taxon>Brassicales</taxon>
        <taxon>Brassicaceae</taxon>
        <taxon>Brassiceae</taxon>
        <taxon>Eruca</taxon>
    </lineage>
</organism>
<dbReference type="EMBL" id="CAKOAT010303377">
    <property type="protein sequence ID" value="CAH8361345.1"/>
    <property type="molecule type" value="Genomic_DNA"/>
</dbReference>
<reference evidence="1 2" key="1">
    <citation type="submission" date="2022-03" db="EMBL/GenBank/DDBJ databases">
        <authorList>
            <person name="Macdonald S."/>
            <person name="Ahmed S."/>
            <person name="Newling K."/>
        </authorList>
    </citation>
    <scope>NUCLEOTIDE SEQUENCE [LARGE SCALE GENOMIC DNA]</scope>
</reference>
<protein>
    <submittedName>
        <fullName evidence="1">Uncharacterized protein</fullName>
    </submittedName>
</protein>
<gene>
    <name evidence="1" type="ORF">ERUC_LOCUS27101</name>
</gene>
<proteinExistence type="predicted"/>
<name>A0ABC8KRU5_ERUVS</name>
<dbReference type="AlphaFoldDB" id="A0ABC8KRU5"/>